<comment type="similarity">
    <text evidence="8">Belongs to the binding-protein-dependent transport system permease family.</text>
</comment>
<keyword evidence="5" id="KW-0029">Amino-acid transport</keyword>
<evidence type="ECO:0000256" key="4">
    <source>
        <dbReference type="ARBA" id="ARBA00022692"/>
    </source>
</evidence>
<dbReference type="SUPFAM" id="SSF161098">
    <property type="entry name" value="MetI-like"/>
    <property type="match status" value="1"/>
</dbReference>
<name>A0A1Q5PXR5_9ACTO</name>
<evidence type="ECO:0000256" key="3">
    <source>
        <dbReference type="ARBA" id="ARBA00022475"/>
    </source>
</evidence>
<evidence type="ECO:0000256" key="1">
    <source>
        <dbReference type="ARBA" id="ARBA00004651"/>
    </source>
</evidence>
<feature type="domain" description="ABC transmembrane type-1" evidence="9">
    <location>
        <begin position="63"/>
        <end position="273"/>
    </location>
</feature>
<dbReference type="EMBL" id="MQVS01000002">
    <property type="protein sequence ID" value="OKL52286.1"/>
    <property type="molecule type" value="Genomic_DNA"/>
</dbReference>
<dbReference type="Pfam" id="PF00528">
    <property type="entry name" value="BPD_transp_1"/>
    <property type="match status" value="1"/>
</dbReference>
<dbReference type="InterPro" id="IPR035906">
    <property type="entry name" value="MetI-like_sf"/>
</dbReference>
<accession>A0A1Q5PXR5</accession>
<keyword evidence="11" id="KW-1185">Reference proteome</keyword>
<dbReference type="PANTHER" id="PTHR30614">
    <property type="entry name" value="MEMBRANE COMPONENT OF AMINO ACID ABC TRANSPORTER"/>
    <property type="match status" value="1"/>
</dbReference>
<gene>
    <name evidence="10" type="ORF">BSZ40_02025</name>
</gene>
<comment type="subcellular location">
    <subcellularLocation>
        <location evidence="1 8">Cell membrane</location>
        <topology evidence="1 8">Multi-pass membrane protein</topology>
    </subcellularLocation>
</comment>
<dbReference type="AlphaFoldDB" id="A0A1Q5PXR5"/>
<evidence type="ECO:0000256" key="6">
    <source>
        <dbReference type="ARBA" id="ARBA00022989"/>
    </source>
</evidence>
<dbReference type="InterPro" id="IPR000515">
    <property type="entry name" value="MetI-like"/>
</dbReference>
<evidence type="ECO:0000256" key="8">
    <source>
        <dbReference type="RuleBase" id="RU363032"/>
    </source>
</evidence>
<feature type="transmembrane region" description="Helical" evidence="8">
    <location>
        <begin position="21"/>
        <end position="42"/>
    </location>
</feature>
<keyword evidence="2 8" id="KW-0813">Transport</keyword>
<dbReference type="NCBIfam" id="TIGR01726">
    <property type="entry name" value="HEQRo_perm_3TM"/>
    <property type="match status" value="1"/>
</dbReference>
<keyword evidence="4 8" id="KW-0812">Transmembrane</keyword>
<evidence type="ECO:0000313" key="10">
    <source>
        <dbReference type="EMBL" id="OKL52286.1"/>
    </source>
</evidence>
<keyword evidence="7 8" id="KW-0472">Membrane</keyword>
<dbReference type="InterPro" id="IPR043429">
    <property type="entry name" value="ArtM/GltK/GlnP/TcyL/YhdX-like"/>
</dbReference>
<dbReference type="GO" id="GO:0043190">
    <property type="term" value="C:ATP-binding cassette (ABC) transporter complex"/>
    <property type="evidence" value="ECO:0007669"/>
    <property type="project" value="InterPro"/>
</dbReference>
<dbReference type="RefSeq" id="WP_073822829.1">
    <property type="nucleotide sequence ID" value="NZ_JAUNKL010000036.1"/>
</dbReference>
<reference evidence="11" key="1">
    <citation type="submission" date="2016-12" db="EMBL/GenBank/DDBJ databases">
        <authorList>
            <person name="Meng X."/>
        </authorList>
    </citation>
    <scope>NUCLEOTIDE SEQUENCE [LARGE SCALE GENOMIC DNA]</scope>
    <source>
        <strain evidence="11">DSM 20732</strain>
    </source>
</reference>
<dbReference type="STRING" id="52770.BSZ40_02025"/>
<dbReference type="InterPro" id="IPR010065">
    <property type="entry name" value="AA_ABC_transptr_permease_3TM"/>
</dbReference>
<sequence length="316" mass="34503">MSHRKDGVDLIHAVPVPRPSRWISAFIVGLLALFIASSLYSNPNYKWEVVGRNLLNPKIVSGVGWTLLLTFAAMTMGIVLAIVAAIMRSSSNPVLRGVSWGYIWFFRGTPIYTQLTFWGLIGTIYPSISVGIPFGDPAFSFTTPPVLLNAMVLAIIGLGLNEGAYLAEIMRAGLNSVDPGQTEAAKALGMRPSQIMRRIVLPQAMRVIVPPTGNETISMLKTTSLVLAVPFTLELQFAARTLGNRAFQPVPYLIVAALWYLLITSILMVGQFYLERHFGKGFDARSAKQKISKHDRAAAIAAADTTKQNPFLDVTP</sequence>
<dbReference type="PANTHER" id="PTHR30614:SF0">
    <property type="entry name" value="L-CYSTINE TRANSPORT SYSTEM PERMEASE PROTEIN TCYL"/>
    <property type="match status" value="1"/>
</dbReference>
<dbReference type="GO" id="GO:0006865">
    <property type="term" value="P:amino acid transport"/>
    <property type="evidence" value="ECO:0007669"/>
    <property type="project" value="UniProtKB-KW"/>
</dbReference>
<comment type="caution">
    <text evidence="10">The sequence shown here is derived from an EMBL/GenBank/DDBJ whole genome shotgun (WGS) entry which is preliminary data.</text>
</comment>
<feature type="transmembrane region" description="Helical" evidence="8">
    <location>
        <begin position="146"/>
        <end position="167"/>
    </location>
</feature>
<keyword evidence="3" id="KW-1003">Cell membrane</keyword>
<keyword evidence="6 8" id="KW-1133">Transmembrane helix</keyword>
<dbReference type="Proteomes" id="UP000185612">
    <property type="component" value="Unassembled WGS sequence"/>
</dbReference>
<dbReference type="FunFam" id="1.10.3720.10:FF:000006">
    <property type="entry name" value="Glutamate/aspartate ABC transporter, permease protein GltK"/>
    <property type="match status" value="1"/>
</dbReference>
<evidence type="ECO:0000256" key="5">
    <source>
        <dbReference type="ARBA" id="ARBA00022970"/>
    </source>
</evidence>
<evidence type="ECO:0000259" key="9">
    <source>
        <dbReference type="PROSITE" id="PS50928"/>
    </source>
</evidence>
<proteinExistence type="inferred from homology"/>
<dbReference type="GO" id="GO:0022857">
    <property type="term" value="F:transmembrane transporter activity"/>
    <property type="evidence" value="ECO:0007669"/>
    <property type="project" value="InterPro"/>
</dbReference>
<evidence type="ECO:0000313" key="11">
    <source>
        <dbReference type="Proteomes" id="UP000185612"/>
    </source>
</evidence>
<feature type="transmembrane region" description="Helical" evidence="8">
    <location>
        <begin position="62"/>
        <end position="86"/>
    </location>
</feature>
<feature type="transmembrane region" description="Helical" evidence="8">
    <location>
        <begin position="250"/>
        <end position="274"/>
    </location>
</feature>
<dbReference type="OrthoDB" id="92598at2"/>
<evidence type="ECO:0000256" key="2">
    <source>
        <dbReference type="ARBA" id="ARBA00022448"/>
    </source>
</evidence>
<dbReference type="Gene3D" id="1.10.3720.10">
    <property type="entry name" value="MetI-like"/>
    <property type="match status" value="1"/>
</dbReference>
<organism evidence="10 11">
    <name type="scientific">Buchananella hordeovulneris</name>
    <dbReference type="NCBI Taxonomy" id="52770"/>
    <lineage>
        <taxon>Bacteria</taxon>
        <taxon>Bacillati</taxon>
        <taxon>Actinomycetota</taxon>
        <taxon>Actinomycetes</taxon>
        <taxon>Actinomycetales</taxon>
        <taxon>Actinomycetaceae</taxon>
        <taxon>Buchananella</taxon>
    </lineage>
</organism>
<dbReference type="CDD" id="cd06261">
    <property type="entry name" value="TM_PBP2"/>
    <property type="match status" value="1"/>
</dbReference>
<evidence type="ECO:0000256" key="7">
    <source>
        <dbReference type="ARBA" id="ARBA00023136"/>
    </source>
</evidence>
<dbReference type="PROSITE" id="PS50928">
    <property type="entry name" value="ABC_TM1"/>
    <property type="match status" value="1"/>
</dbReference>
<protein>
    <submittedName>
        <fullName evidence="10">ABC transporter permease</fullName>
    </submittedName>
</protein>